<reference evidence="3 4" key="1">
    <citation type="submission" date="2015-09" db="EMBL/GenBank/DDBJ databases">
        <title>Draft genome of the parasitic nematode Teladorsagia circumcincta isolate WARC Sus (inbred).</title>
        <authorList>
            <person name="Mitreva M."/>
        </authorList>
    </citation>
    <scope>NUCLEOTIDE SEQUENCE [LARGE SCALE GENOMIC DNA]</scope>
    <source>
        <strain evidence="3 4">S</strain>
    </source>
</reference>
<dbReference type="Proteomes" id="UP000230423">
    <property type="component" value="Unassembled WGS sequence"/>
</dbReference>
<name>A0A2G9UK35_TELCI</name>
<evidence type="ECO:0000256" key="1">
    <source>
        <dbReference type="SAM" id="Phobius"/>
    </source>
</evidence>
<keyword evidence="1" id="KW-0472">Membrane</keyword>
<dbReference type="InterPro" id="IPR019402">
    <property type="entry name" value="CWH43_N"/>
</dbReference>
<dbReference type="OrthoDB" id="5852423at2759"/>
<feature type="transmembrane region" description="Helical" evidence="1">
    <location>
        <begin position="38"/>
        <end position="57"/>
    </location>
</feature>
<dbReference type="Pfam" id="PF10277">
    <property type="entry name" value="Frag1"/>
    <property type="match status" value="1"/>
</dbReference>
<organism evidence="3 4">
    <name type="scientific">Teladorsagia circumcincta</name>
    <name type="common">Brown stomach worm</name>
    <name type="synonym">Ostertagia circumcincta</name>
    <dbReference type="NCBI Taxonomy" id="45464"/>
    <lineage>
        <taxon>Eukaryota</taxon>
        <taxon>Metazoa</taxon>
        <taxon>Ecdysozoa</taxon>
        <taxon>Nematoda</taxon>
        <taxon>Chromadorea</taxon>
        <taxon>Rhabditida</taxon>
        <taxon>Rhabditina</taxon>
        <taxon>Rhabditomorpha</taxon>
        <taxon>Strongyloidea</taxon>
        <taxon>Trichostrongylidae</taxon>
        <taxon>Teladorsagia</taxon>
    </lineage>
</organism>
<dbReference type="GO" id="GO:0000139">
    <property type="term" value="C:Golgi membrane"/>
    <property type="evidence" value="ECO:0007669"/>
    <property type="project" value="InterPro"/>
</dbReference>
<evidence type="ECO:0000313" key="4">
    <source>
        <dbReference type="Proteomes" id="UP000230423"/>
    </source>
</evidence>
<evidence type="ECO:0000313" key="3">
    <source>
        <dbReference type="EMBL" id="PIO70611.1"/>
    </source>
</evidence>
<keyword evidence="4" id="KW-1185">Reference proteome</keyword>
<feature type="non-terminal residue" evidence="3">
    <location>
        <position position="1"/>
    </location>
</feature>
<dbReference type="InterPro" id="IPR039545">
    <property type="entry name" value="PGAP2"/>
</dbReference>
<dbReference type="PANTHER" id="PTHR12892">
    <property type="entry name" value="FGF RECEPTOR ACTIVATING PROTEIN 1"/>
    <property type="match status" value="1"/>
</dbReference>
<feature type="transmembrane region" description="Helical" evidence="1">
    <location>
        <begin position="112"/>
        <end position="131"/>
    </location>
</feature>
<dbReference type="GO" id="GO:0005789">
    <property type="term" value="C:endoplasmic reticulum membrane"/>
    <property type="evidence" value="ECO:0007669"/>
    <property type="project" value="TreeGrafter"/>
</dbReference>
<evidence type="ECO:0000259" key="2">
    <source>
        <dbReference type="Pfam" id="PF10277"/>
    </source>
</evidence>
<accession>A0A2G9UK35</accession>
<dbReference type="AlphaFoldDB" id="A0A2G9UK35"/>
<protein>
    <recommendedName>
        <fullName evidence="2">CWH43-like N-terminal domain-containing protein</fullName>
    </recommendedName>
</protein>
<dbReference type="PANTHER" id="PTHR12892:SF12">
    <property type="entry name" value="RHOMBOID DOMAIN-CONTAINING PROTEIN"/>
    <property type="match status" value="1"/>
</dbReference>
<keyword evidence="1" id="KW-1133">Transmembrane helix</keyword>
<feature type="domain" description="CWH43-like N-terminal" evidence="2">
    <location>
        <begin position="1"/>
        <end position="160"/>
    </location>
</feature>
<dbReference type="EMBL" id="KZ346211">
    <property type="protein sequence ID" value="PIO70611.1"/>
    <property type="molecule type" value="Genomic_DNA"/>
</dbReference>
<sequence length="182" mass="20823">LERTIFQTLILSSVPLRLLVLLKHWLEYSFVEASRRFVVTRTLMTICGAADVLLLSLLSVIGERESGDIHVILFAGFAAASYVYFICVCLLTRWTFTGSQSDIWRKRLQRTFLASVTITIPVIIVLFTLYNGFCVPFTYELFAVFEYVTVLAMYAFHVCSLPKMTGHVYVFHSSIKSRTQRV</sequence>
<proteinExistence type="predicted"/>
<keyword evidence="1" id="KW-0812">Transmembrane</keyword>
<gene>
    <name evidence="3" type="ORF">TELCIR_07530</name>
</gene>
<dbReference type="GO" id="GO:0006506">
    <property type="term" value="P:GPI anchor biosynthetic process"/>
    <property type="evidence" value="ECO:0007669"/>
    <property type="project" value="TreeGrafter"/>
</dbReference>
<feature type="transmembrane region" description="Helical" evidence="1">
    <location>
        <begin position="69"/>
        <end position="91"/>
    </location>
</feature>